<evidence type="ECO:0000256" key="9">
    <source>
        <dbReference type="ARBA" id="ARBA00030215"/>
    </source>
</evidence>
<evidence type="ECO:0000313" key="12">
    <source>
        <dbReference type="EMBL" id="ALP53866.1"/>
    </source>
</evidence>
<dbReference type="EMBL" id="CP013099">
    <property type="protein sequence ID" value="ALP53866.1"/>
    <property type="molecule type" value="Genomic_DNA"/>
</dbReference>
<dbReference type="GO" id="GO:0012505">
    <property type="term" value="C:endomembrane system"/>
    <property type="evidence" value="ECO:0007669"/>
    <property type="project" value="UniProtKB-SubCell"/>
</dbReference>
<evidence type="ECO:0000256" key="8">
    <source>
        <dbReference type="ARBA" id="ARBA00023196"/>
    </source>
</evidence>
<dbReference type="InterPro" id="IPR020546">
    <property type="entry name" value="ATP_synth_F1_dsu/esu_N"/>
</dbReference>
<dbReference type="STRING" id="1748243.Tel_12375"/>
<evidence type="ECO:0000313" key="13">
    <source>
        <dbReference type="Proteomes" id="UP000055136"/>
    </source>
</evidence>
<sequence length="131" mass="14956">MRLKLLLPTEVLVDTEVSKVVAEAENGSFCLLPRHVDFVAVLVPSIFYYTDHNHKEYLYAIDHGSLVKCGEQVSVSTMNAIQGDDLHSLERTIEERFIDLDEHERAARTALGRLEAGTVRRFMELQEQRRG</sequence>
<comment type="subcellular location">
    <subcellularLocation>
        <location evidence="2">Endomembrane system</location>
        <topology evidence="2">Peripheral membrane protein</topology>
    </subcellularLocation>
</comment>
<evidence type="ECO:0000256" key="7">
    <source>
        <dbReference type="ARBA" id="ARBA00023136"/>
    </source>
</evidence>
<keyword evidence="5" id="KW-0813">Transport</keyword>
<keyword evidence="8" id="KW-0066">ATP synthesis</keyword>
<dbReference type="InterPro" id="IPR036771">
    <property type="entry name" value="ATPsynth_dsu/esu_N"/>
</dbReference>
<evidence type="ECO:0000259" key="11">
    <source>
        <dbReference type="Pfam" id="PF02823"/>
    </source>
</evidence>
<dbReference type="Gene3D" id="2.60.15.10">
    <property type="entry name" value="F0F1 ATP synthase delta/epsilon subunit, N-terminal"/>
    <property type="match status" value="1"/>
</dbReference>
<evidence type="ECO:0000256" key="3">
    <source>
        <dbReference type="ARBA" id="ARBA00005712"/>
    </source>
</evidence>
<keyword evidence="8" id="KW-0139">CF(1)</keyword>
<keyword evidence="7" id="KW-0472">Membrane</keyword>
<keyword evidence="13" id="KW-1185">Reference proteome</keyword>
<dbReference type="NCBIfam" id="NF004871">
    <property type="entry name" value="PRK06228.1"/>
    <property type="match status" value="1"/>
</dbReference>
<comment type="similarity">
    <text evidence="3">Belongs to the ATPase epsilon chain family.</text>
</comment>
<dbReference type="Proteomes" id="UP000055136">
    <property type="component" value="Chromosome"/>
</dbReference>
<keyword evidence="6" id="KW-0406">Ion transport</keyword>
<dbReference type="AlphaFoldDB" id="A0A0S2TFF4"/>
<dbReference type="KEGG" id="tee:Tel_12375"/>
<gene>
    <name evidence="12" type="ORF">Tel_12375</name>
</gene>
<comment type="function">
    <text evidence="1">Produces ATP from ADP in the presence of a proton gradient across the membrane.</text>
</comment>
<dbReference type="InterPro" id="IPR001469">
    <property type="entry name" value="ATP_synth_F1_dsu/esu"/>
</dbReference>
<dbReference type="GO" id="GO:0045259">
    <property type="term" value="C:proton-transporting ATP synthase complex"/>
    <property type="evidence" value="ECO:0007669"/>
    <property type="project" value="UniProtKB-KW"/>
</dbReference>
<feature type="domain" description="ATP synthase F1 complex delta/epsilon subunit N-terminal" evidence="11">
    <location>
        <begin position="1"/>
        <end position="80"/>
    </location>
</feature>
<dbReference type="GO" id="GO:0046933">
    <property type="term" value="F:proton-transporting ATP synthase activity, rotational mechanism"/>
    <property type="evidence" value="ECO:0007669"/>
    <property type="project" value="InterPro"/>
</dbReference>
<evidence type="ECO:0000256" key="1">
    <source>
        <dbReference type="ARBA" id="ARBA00003543"/>
    </source>
</evidence>
<proteinExistence type="inferred from homology"/>
<evidence type="ECO:0000256" key="5">
    <source>
        <dbReference type="ARBA" id="ARBA00022448"/>
    </source>
</evidence>
<dbReference type="InterPro" id="IPR024037">
    <property type="entry name" value="Alt_ATP_synth_F1_esu"/>
</dbReference>
<dbReference type="SUPFAM" id="SSF51344">
    <property type="entry name" value="Epsilon subunit of F1F0-ATP synthase N-terminal domain"/>
    <property type="match status" value="1"/>
</dbReference>
<evidence type="ECO:0000256" key="6">
    <source>
        <dbReference type="ARBA" id="ARBA00023065"/>
    </source>
</evidence>
<protein>
    <recommendedName>
        <fullName evidence="4">ATP synthase epsilon chain</fullName>
    </recommendedName>
    <alternativeName>
        <fullName evidence="10">ATP synthase F1 sector epsilon subunit</fullName>
    </alternativeName>
    <alternativeName>
        <fullName evidence="9">F-ATPase epsilon subunit</fullName>
    </alternativeName>
</protein>
<accession>A0A0S2TFF4</accession>
<dbReference type="NCBIfam" id="TIGR03166">
    <property type="entry name" value="alt_F1F0_F1_eps"/>
    <property type="match status" value="1"/>
</dbReference>
<name>A0A0S2TFF4_9GAMM</name>
<evidence type="ECO:0000256" key="10">
    <source>
        <dbReference type="ARBA" id="ARBA00031795"/>
    </source>
</evidence>
<evidence type="ECO:0000256" key="4">
    <source>
        <dbReference type="ARBA" id="ARBA00014480"/>
    </source>
</evidence>
<organism evidence="12 13">
    <name type="scientific">Candidatus Tenderia electrophaga</name>
    <dbReference type="NCBI Taxonomy" id="1748243"/>
    <lineage>
        <taxon>Bacteria</taxon>
        <taxon>Pseudomonadati</taxon>
        <taxon>Pseudomonadota</taxon>
        <taxon>Gammaproteobacteria</taxon>
        <taxon>Candidatus Tenderiales</taxon>
        <taxon>Candidatus Tenderiaceae</taxon>
        <taxon>Candidatus Tenderia</taxon>
    </lineage>
</organism>
<reference evidence="12" key="1">
    <citation type="submission" date="2015-10" db="EMBL/GenBank/DDBJ databases">
        <title>Description of Candidatus Tenderia electrophaga gen. nov, sp. nov., an Uncultivated Electroautotroph from a Biocathode Enrichment.</title>
        <authorList>
            <person name="Eddie B.J."/>
            <person name="Malanoski A.P."/>
            <person name="Wang Z."/>
            <person name="Hall R.J."/>
            <person name="Oh S.D."/>
            <person name="Heiner C."/>
            <person name="Lin B."/>
            <person name="Strycharz-Glaven S.M."/>
        </authorList>
    </citation>
    <scope>NUCLEOTIDE SEQUENCE [LARGE SCALE GENOMIC DNA]</scope>
    <source>
        <strain evidence="12">NRL1</strain>
    </source>
</reference>
<dbReference type="Pfam" id="PF02823">
    <property type="entry name" value="ATP-synt_DE_N"/>
    <property type="match status" value="1"/>
</dbReference>
<evidence type="ECO:0000256" key="2">
    <source>
        <dbReference type="ARBA" id="ARBA00004184"/>
    </source>
</evidence>
<dbReference type="CDD" id="cd12152">
    <property type="entry name" value="F1-ATPase_delta"/>
    <property type="match status" value="1"/>
</dbReference>